<dbReference type="Gene3D" id="3.10.20.80">
    <property type="entry name" value="Translation initiation factor 3 (IF-3), N-terminal domain"/>
    <property type="match status" value="1"/>
</dbReference>
<name>A0A6N2RIA6_9FIRM</name>
<proteinExistence type="inferred from homology"/>
<keyword evidence="2 4" id="KW-0396">Initiation factor</keyword>
<reference evidence="9" key="1">
    <citation type="submission" date="2019-11" db="EMBL/GenBank/DDBJ databases">
        <authorList>
            <person name="Feng L."/>
        </authorList>
    </citation>
    <scope>NUCLEOTIDE SEQUENCE</scope>
    <source>
        <strain evidence="9">AundefinedLFYP135</strain>
    </source>
</reference>
<evidence type="ECO:0000313" key="9">
    <source>
        <dbReference type="EMBL" id="VYS80742.1"/>
    </source>
</evidence>
<evidence type="ECO:0000259" key="8">
    <source>
        <dbReference type="Pfam" id="PF05198"/>
    </source>
</evidence>
<accession>A0A6N2RIA6</accession>
<dbReference type="GO" id="GO:0005829">
    <property type="term" value="C:cytosol"/>
    <property type="evidence" value="ECO:0007669"/>
    <property type="project" value="TreeGrafter"/>
</dbReference>
<dbReference type="InterPro" id="IPR036787">
    <property type="entry name" value="T_IF-3_N_sf"/>
</dbReference>
<dbReference type="FunFam" id="3.30.110.10:FF:000001">
    <property type="entry name" value="Translation initiation factor IF-3"/>
    <property type="match status" value="1"/>
</dbReference>
<dbReference type="PANTHER" id="PTHR10938:SF0">
    <property type="entry name" value="TRANSLATION INITIATION FACTOR IF-3, MITOCHONDRIAL"/>
    <property type="match status" value="1"/>
</dbReference>
<feature type="domain" description="Translation initiation factor 3 N-terminal" evidence="8">
    <location>
        <begin position="2"/>
        <end position="61"/>
    </location>
</feature>
<dbReference type="Pfam" id="PF05198">
    <property type="entry name" value="IF3_N"/>
    <property type="match status" value="1"/>
</dbReference>
<dbReference type="Gene3D" id="3.30.110.10">
    <property type="entry name" value="Translation initiation factor 3 (IF-3), C-terminal domain"/>
    <property type="match status" value="1"/>
</dbReference>
<dbReference type="InterPro" id="IPR019813">
    <property type="entry name" value="Translation_initiation_fac3_CS"/>
</dbReference>
<dbReference type="GO" id="GO:0016020">
    <property type="term" value="C:membrane"/>
    <property type="evidence" value="ECO:0007669"/>
    <property type="project" value="TreeGrafter"/>
</dbReference>
<dbReference type="HAMAP" id="MF_00080">
    <property type="entry name" value="IF_3"/>
    <property type="match status" value="1"/>
</dbReference>
<organism evidence="9">
    <name type="scientific">uncultured Anaerotruncus sp</name>
    <dbReference type="NCBI Taxonomy" id="905011"/>
    <lineage>
        <taxon>Bacteria</taxon>
        <taxon>Bacillati</taxon>
        <taxon>Bacillota</taxon>
        <taxon>Clostridia</taxon>
        <taxon>Eubacteriales</taxon>
        <taxon>Oscillospiraceae</taxon>
        <taxon>Anaerotruncus</taxon>
        <taxon>environmental samples</taxon>
    </lineage>
</organism>
<dbReference type="GO" id="GO:0003743">
    <property type="term" value="F:translation initiation factor activity"/>
    <property type="evidence" value="ECO:0007669"/>
    <property type="project" value="UniProtKB-UniRule"/>
</dbReference>
<dbReference type="PROSITE" id="PS00938">
    <property type="entry name" value="IF3"/>
    <property type="match status" value="1"/>
</dbReference>
<dbReference type="GO" id="GO:0043022">
    <property type="term" value="F:ribosome binding"/>
    <property type="evidence" value="ECO:0007669"/>
    <property type="project" value="TreeGrafter"/>
</dbReference>
<dbReference type="InterPro" id="IPR001288">
    <property type="entry name" value="Translation_initiation_fac_3"/>
</dbReference>
<evidence type="ECO:0000256" key="6">
    <source>
        <dbReference type="RuleBase" id="RU000646"/>
    </source>
</evidence>
<keyword evidence="4" id="KW-0963">Cytoplasm</keyword>
<comment type="similarity">
    <text evidence="1 4 6">Belongs to the IF-3 family.</text>
</comment>
<evidence type="ECO:0000256" key="5">
    <source>
        <dbReference type="NCBIfam" id="TIGR00168"/>
    </source>
</evidence>
<dbReference type="PANTHER" id="PTHR10938">
    <property type="entry name" value="TRANSLATION INITIATION FACTOR IF-3"/>
    <property type="match status" value="1"/>
</dbReference>
<evidence type="ECO:0000256" key="3">
    <source>
        <dbReference type="ARBA" id="ARBA00022917"/>
    </source>
</evidence>
<dbReference type="GO" id="GO:0032790">
    <property type="term" value="P:ribosome disassembly"/>
    <property type="evidence" value="ECO:0007669"/>
    <property type="project" value="TreeGrafter"/>
</dbReference>
<feature type="domain" description="Translation initiation factor 3 C-terminal" evidence="7">
    <location>
        <begin position="69"/>
        <end position="153"/>
    </location>
</feature>
<evidence type="ECO:0000256" key="4">
    <source>
        <dbReference type="HAMAP-Rule" id="MF_00080"/>
    </source>
</evidence>
<comment type="subcellular location">
    <subcellularLocation>
        <location evidence="4 6">Cytoplasm</location>
    </subcellularLocation>
</comment>
<comment type="subunit">
    <text evidence="4 6">Monomer.</text>
</comment>
<evidence type="ECO:0000259" key="7">
    <source>
        <dbReference type="Pfam" id="PF00707"/>
    </source>
</evidence>
<dbReference type="InterPro" id="IPR019814">
    <property type="entry name" value="Translation_initiation_fac_3_N"/>
</dbReference>
<dbReference type="InterPro" id="IPR036788">
    <property type="entry name" value="T_IF-3_C_sf"/>
</dbReference>
<protein>
    <recommendedName>
        <fullName evidence="4 5">Translation initiation factor IF-3</fullName>
    </recommendedName>
</protein>
<dbReference type="InterPro" id="IPR019815">
    <property type="entry name" value="Translation_initiation_fac_3_C"/>
</dbReference>
<dbReference type="AlphaFoldDB" id="A0A6N2RIA6"/>
<dbReference type="SUPFAM" id="SSF55200">
    <property type="entry name" value="Translation initiation factor IF3, C-terminal domain"/>
    <property type="match status" value="1"/>
</dbReference>
<dbReference type="EMBL" id="CACRSL010000003">
    <property type="protein sequence ID" value="VYS80742.1"/>
    <property type="molecule type" value="Genomic_DNA"/>
</dbReference>
<evidence type="ECO:0000256" key="1">
    <source>
        <dbReference type="ARBA" id="ARBA00005439"/>
    </source>
</evidence>
<evidence type="ECO:0000256" key="2">
    <source>
        <dbReference type="ARBA" id="ARBA00022540"/>
    </source>
</evidence>
<comment type="function">
    <text evidence="4 6">IF-3 binds to the 30S ribosomal subunit and shifts the equilibrium between 70S ribosomes and their 50S and 30S subunits in favor of the free subunits, thus enhancing the availability of 30S subunits on which protein synthesis initiation begins.</text>
</comment>
<dbReference type="SUPFAM" id="SSF54364">
    <property type="entry name" value="Translation initiation factor IF3, N-terminal domain"/>
    <property type="match status" value="1"/>
</dbReference>
<dbReference type="NCBIfam" id="TIGR00168">
    <property type="entry name" value="infC"/>
    <property type="match status" value="1"/>
</dbReference>
<keyword evidence="3 4" id="KW-0648">Protein biosynthesis</keyword>
<gene>
    <name evidence="4 9" type="primary">infC</name>
    <name evidence="9" type="ORF">AULFYP135_00447</name>
</gene>
<dbReference type="Pfam" id="PF00707">
    <property type="entry name" value="IF3_C"/>
    <property type="match status" value="1"/>
</dbReference>
<sequence length="156" mass="17524">MRVIDADGSQLGVIPTKDAQKIALEKNLDLVKIAPQATPPVCRIMDYGKYRFEQAKKEKEAKKNQKTMDVKEVRLSLNIDVHDFDTKLNHAKKFLAGGDKVKVALRFRGREMAHPELGEAIVKRFIESCSELGSVDKLPKMEGRSMVAFISPKNAK</sequence>